<name>A0A380NWS4_WEIVI</name>
<sequence>MSEDALVPVKLLPNLTEADVHASLFKYAELTTRKPVTRSFLTVSAEPSTPQDQRALGLKSTEPVGVMAGIYFLDDGTPFEVGTMRIHYNTCDIIALIVWMVNRLFTSFQKPIIGPFQLLVFSCMSYLNLLS</sequence>
<evidence type="ECO:0000313" key="3">
    <source>
        <dbReference type="Proteomes" id="UP000254621"/>
    </source>
</evidence>
<dbReference type="InterPro" id="IPR028978">
    <property type="entry name" value="Chorismate_lyase_/UTRA_dom_sf"/>
</dbReference>
<evidence type="ECO:0000259" key="1">
    <source>
        <dbReference type="Pfam" id="PF07702"/>
    </source>
</evidence>
<dbReference type="Pfam" id="PF07702">
    <property type="entry name" value="UTRA"/>
    <property type="match status" value="1"/>
</dbReference>
<dbReference type="Gene3D" id="3.40.1410.10">
    <property type="entry name" value="Chorismate lyase-like"/>
    <property type="match status" value="1"/>
</dbReference>
<dbReference type="SUPFAM" id="SSF64288">
    <property type="entry name" value="Chorismate lyase-like"/>
    <property type="match status" value="1"/>
</dbReference>
<reference evidence="2 3" key="1">
    <citation type="submission" date="2018-06" db="EMBL/GenBank/DDBJ databases">
        <authorList>
            <consortium name="Pathogen Informatics"/>
            <person name="Doyle S."/>
        </authorList>
    </citation>
    <scope>NUCLEOTIDE SEQUENCE [LARGE SCALE GENOMIC DNA]</scope>
    <source>
        <strain evidence="2 3">NCTC13645</strain>
    </source>
</reference>
<dbReference type="InterPro" id="IPR011663">
    <property type="entry name" value="UTRA"/>
</dbReference>
<accession>A0A380NWS4</accession>
<dbReference type="Proteomes" id="UP000254621">
    <property type="component" value="Unassembled WGS sequence"/>
</dbReference>
<gene>
    <name evidence="2" type="ORF">NCTC13645_00353</name>
</gene>
<dbReference type="GO" id="GO:0003677">
    <property type="term" value="F:DNA binding"/>
    <property type="evidence" value="ECO:0007669"/>
    <property type="project" value="InterPro"/>
</dbReference>
<dbReference type="GO" id="GO:0006355">
    <property type="term" value="P:regulation of DNA-templated transcription"/>
    <property type="evidence" value="ECO:0007669"/>
    <property type="project" value="InterPro"/>
</dbReference>
<feature type="domain" description="UbiC transcription regulator-associated" evidence="1">
    <location>
        <begin position="3"/>
        <end position="87"/>
    </location>
</feature>
<dbReference type="AlphaFoldDB" id="A0A380NWS4"/>
<dbReference type="EMBL" id="UHIV01000001">
    <property type="protein sequence ID" value="SUP52464.1"/>
    <property type="molecule type" value="Genomic_DNA"/>
</dbReference>
<proteinExistence type="predicted"/>
<evidence type="ECO:0000313" key="2">
    <source>
        <dbReference type="EMBL" id="SUP52464.1"/>
    </source>
</evidence>
<protein>
    <submittedName>
        <fullName evidence="2">UTRA domain</fullName>
    </submittedName>
</protein>
<organism evidence="2 3">
    <name type="scientific">Weissella viridescens</name>
    <name type="common">Lactobacillus viridescens</name>
    <dbReference type="NCBI Taxonomy" id="1629"/>
    <lineage>
        <taxon>Bacteria</taxon>
        <taxon>Bacillati</taxon>
        <taxon>Bacillota</taxon>
        <taxon>Bacilli</taxon>
        <taxon>Lactobacillales</taxon>
        <taxon>Lactobacillaceae</taxon>
        <taxon>Weissella</taxon>
    </lineage>
</organism>